<dbReference type="InterPro" id="IPR003749">
    <property type="entry name" value="ThiS/MoaD-like"/>
</dbReference>
<accession>A0A136PZG6</accession>
<organism evidence="1 2">
    <name type="scientific">Micromonospora rosaria</name>
    <dbReference type="NCBI Taxonomy" id="47874"/>
    <lineage>
        <taxon>Bacteria</taxon>
        <taxon>Bacillati</taxon>
        <taxon>Actinomycetota</taxon>
        <taxon>Actinomycetes</taxon>
        <taxon>Micromonosporales</taxon>
        <taxon>Micromonosporaceae</taxon>
        <taxon>Micromonospora</taxon>
    </lineage>
</organism>
<comment type="caution">
    <text evidence="1">The sequence shown here is derived from an EMBL/GenBank/DDBJ whole genome shotgun (WGS) entry which is preliminary data.</text>
</comment>
<sequence length="66" mass="6710">MDVTVNGVERTVAAGASVADLVREVTPQQRGVAVAVNGEVVPRTGWPATALRPGDRVEVLSAAQGG</sequence>
<dbReference type="SUPFAM" id="SSF54285">
    <property type="entry name" value="MoaD/ThiS"/>
    <property type="match status" value="1"/>
</dbReference>
<dbReference type="EMBL" id="LRQV01000004">
    <property type="protein sequence ID" value="KXK63626.1"/>
    <property type="molecule type" value="Genomic_DNA"/>
</dbReference>
<dbReference type="RefSeq" id="WP_067359640.1">
    <property type="nucleotide sequence ID" value="NZ_JBIUBN010000001.1"/>
</dbReference>
<dbReference type="InterPro" id="IPR012675">
    <property type="entry name" value="Beta-grasp_dom_sf"/>
</dbReference>
<dbReference type="InterPro" id="IPR016155">
    <property type="entry name" value="Mopterin_synth/thiamin_S_b"/>
</dbReference>
<protein>
    <submittedName>
        <fullName evidence="1">Thiamine biosynthesis protein ThiS</fullName>
    </submittedName>
</protein>
<proteinExistence type="predicted"/>
<gene>
    <name evidence="1" type="ORF">AWW66_02435</name>
</gene>
<dbReference type="Gene3D" id="3.10.20.30">
    <property type="match status" value="1"/>
</dbReference>
<evidence type="ECO:0000313" key="2">
    <source>
        <dbReference type="Proteomes" id="UP000070620"/>
    </source>
</evidence>
<evidence type="ECO:0000313" key="1">
    <source>
        <dbReference type="EMBL" id="KXK63626.1"/>
    </source>
</evidence>
<dbReference type="Pfam" id="PF02597">
    <property type="entry name" value="ThiS"/>
    <property type="match status" value="1"/>
</dbReference>
<dbReference type="Proteomes" id="UP000070620">
    <property type="component" value="Unassembled WGS sequence"/>
</dbReference>
<keyword evidence="2" id="KW-1185">Reference proteome</keyword>
<dbReference type="NCBIfam" id="TIGR01683">
    <property type="entry name" value="thiS"/>
    <property type="match status" value="1"/>
</dbReference>
<dbReference type="InterPro" id="IPR010035">
    <property type="entry name" value="Thi_S"/>
</dbReference>
<dbReference type="AlphaFoldDB" id="A0A136PZG6"/>
<dbReference type="OrthoDB" id="163636at2"/>
<dbReference type="PANTHER" id="PTHR34472">
    <property type="entry name" value="SULFUR CARRIER PROTEIN THIS"/>
    <property type="match status" value="1"/>
</dbReference>
<name>A0A136PZG6_9ACTN</name>
<reference evidence="1 2" key="1">
    <citation type="submission" date="2016-01" db="EMBL/GenBank/DDBJ databases">
        <title>Whole genome sequence and analysis of Micromonospora rosaria DSM 803, which can produce antibacterial substance rosamicin.</title>
        <authorList>
            <person name="Yang H."/>
            <person name="He X."/>
            <person name="Zhu D."/>
        </authorList>
    </citation>
    <scope>NUCLEOTIDE SEQUENCE [LARGE SCALE GENOMIC DNA]</scope>
    <source>
        <strain evidence="1 2">DSM 803</strain>
    </source>
</reference>
<dbReference type="CDD" id="cd00565">
    <property type="entry name" value="Ubl_ThiS"/>
    <property type="match status" value="1"/>
</dbReference>
<dbReference type="PANTHER" id="PTHR34472:SF1">
    <property type="entry name" value="SULFUR CARRIER PROTEIN THIS"/>
    <property type="match status" value="1"/>
</dbReference>